<accession>A0A402AA27</accession>
<dbReference type="EMBL" id="BIFR01000002">
    <property type="protein sequence ID" value="GCE15886.1"/>
    <property type="molecule type" value="Genomic_DNA"/>
</dbReference>
<protein>
    <recommendedName>
        <fullName evidence="1">DUF4097 domain-containing protein</fullName>
    </recommendedName>
</protein>
<proteinExistence type="predicted"/>
<keyword evidence="3" id="KW-1185">Reference proteome</keyword>
<dbReference type="Pfam" id="PF13349">
    <property type="entry name" value="DUF4097"/>
    <property type="match status" value="1"/>
</dbReference>
<evidence type="ECO:0000313" key="3">
    <source>
        <dbReference type="Proteomes" id="UP000287352"/>
    </source>
</evidence>
<reference evidence="3" key="1">
    <citation type="submission" date="2018-12" db="EMBL/GenBank/DDBJ databases">
        <title>Tengunoibacter tsumagoiensis gen. nov., sp. nov., Dictyobacter kobayashii sp. nov., D. alpinus sp. nov., and D. joshuensis sp. nov. and description of Dictyobacteraceae fam. nov. within the order Ktedonobacterales isolated from Tengu-no-mugimeshi.</title>
        <authorList>
            <person name="Wang C.M."/>
            <person name="Zheng Y."/>
            <person name="Sakai Y."/>
            <person name="Toyoda A."/>
            <person name="Minakuchi Y."/>
            <person name="Abe K."/>
            <person name="Yokota A."/>
            <person name="Yabe S."/>
        </authorList>
    </citation>
    <scope>NUCLEOTIDE SEQUENCE [LARGE SCALE GENOMIC DNA]</scope>
    <source>
        <strain evidence="3">Uno3</strain>
    </source>
</reference>
<evidence type="ECO:0000259" key="1">
    <source>
        <dbReference type="Pfam" id="PF13349"/>
    </source>
</evidence>
<dbReference type="InterPro" id="IPR025164">
    <property type="entry name" value="Toastrack_DUF4097"/>
</dbReference>
<evidence type="ECO:0000313" key="2">
    <source>
        <dbReference type="EMBL" id="GCE15886.1"/>
    </source>
</evidence>
<feature type="domain" description="DUF4097" evidence="1">
    <location>
        <begin position="103"/>
        <end position="215"/>
    </location>
</feature>
<gene>
    <name evidence="2" type="ORF">KTT_57450</name>
</gene>
<sequence length="288" mass="30389">MIVLIFTSLQQVHGPLNPPPAAADNNPRMFHVGDHALLKLKLHAGDVSVQTADSDTLTVEPRKHGTLNAPDYTSVHILYDQITNAQGHQELTVHTDPWLREIDFAITIPQTTSLQLALDSGSIDVHGGQGITASTESGTLDLEDINGPVDVHTTNGDITAKNIHGAVKLDGQNGSLHLQKIQGAVKATTTSGDVIAREMAMSGQSLLQTQNGSIRFDGSIDPKGAYTLTTTNGDVDLTLPSTSSFSLDATTTNGSVQNAFGSTNVGTSPQALLKLHTQNGSLHLISQP</sequence>
<name>A0A402AA27_9CHLR</name>
<dbReference type="PANTHER" id="PTHR34094">
    <property type="match status" value="1"/>
</dbReference>
<organism evidence="2 3">
    <name type="scientific">Tengunoibacter tsumagoiensis</name>
    <dbReference type="NCBI Taxonomy" id="2014871"/>
    <lineage>
        <taxon>Bacteria</taxon>
        <taxon>Bacillati</taxon>
        <taxon>Chloroflexota</taxon>
        <taxon>Ktedonobacteria</taxon>
        <taxon>Ktedonobacterales</taxon>
        <taxon>Dictyobacteraceae</taxon>
        <taxon>Tengunoibacter</taxon>
    </lineage>
</organism>
<dbReference type="PANTHER" id="PTHR34094:SF1">
    <property type="entry name" value="PROTEIN FAM185A"/>
    <property type="match status" value="1"/>
</dbReference>
<dbReference type="Proteomes" id="UP000287352">
    <property type="component" value="Unassembled WGS sequence"/>
</dbReference>
<dbReference type="AlphaFoldDB" id="A0A402AA27"/>
<comment type="caution">
    <text evidence="2">The sequence shown here is derived from an EMBL/GenBank/DDBJ whole genome shotgun (WGS) entry which is preliminary data.</text>
</comment>